<dbReference type="Pfam" id="PF22863">
    <property type="entry name" value="TraI_middle"/>
    <property type="match status" value="1"/>
</dbReference>
<keyword evidence="6" id="KW-1185">Reference proteome</keyword>
<dbReference type="Proteomes" id="UP000285023">
    <property type="component" value="Unassembled WGS sequence"/>
</dbReference>
<evidence type="ECO:0000259" key="4">
    <source>
        <dbReference type="Pfam" id="PF22863"/>
    </source>
</evidence>
<dbReference type="InterPro" id="IPR005094">
    <property type="entry name" value="Endonuclease_MobA/VirD2"/>
</dbReference>
<dbReference type="InterPro" id="IPR040677">
    <property type="entry name" value="LPD7"/>
</dbReference>
<feature type="region of interest" description="Disordered" evidence="1">
    <location>
        <begin position="690"/>
        <end position="719"/>
    </location>
</feature>
<feature type="compositionally biased region" description="Low complexity" evidence="1">
    <location>
        <begin position="695"/>
        <end position="709"/>
    </location>
</feature>
<evidence type="ECO:0000313" key="5">
    <source>
        <dbReference type="EMBL" id="RIX31845.1"/>
    </source>
</evidence>
<feature type="region of interest" description="Disordered" evidence="1">
    <location>
        <begin position="520"/>
        <end position="549"/>
    </location>
</feature>
<organism evidence="5 6">
    <name type="scientific">Sphingomonas edaphi</name>
    <dbReference type="NCBI Taxonomy" id="2315689"/>
    <lineage>
        <taxon>Bacteria</taxon>
        <taxon>Pseudomonadati</taxon>
        <taxon>Pseudomonadota</taxon>
        <taxon>Alphaproteobacteria</taxon>
        <taxon>Sphingomonadales</taxon>
        <taxon>Sphingomonadaceae</taxon>
        <taxon>Sphingomonas</taxon>
    </lineage>
</organism>
<protein>
    <submittedName>
        <fullName evidence="5">Uncharacterized protein</fullName>
    </submittedName>
</protein>
<gene>
    <name evidence="5" type="ORF">D3M59_02280</name>
</gene>
<dbReference type="EMBL" id="QXTF01000001">
    <property type="protein sequence ID" value="RIX31845.1"/>
    <property type="molecule type" value="Genomic_DNA"/>
</dbReference>
<comment type="caution">
    <text evidence="5">The sequence shown here is derived from an EMBL/GenBank/DDBJ whole genome shotgun (WGS) entry which is preliminary data.</text>
</comment>
<sequence>MIGKLITMRGTRLWKGVPWAAQRVRGIRSSVVALTTYIVDADPHALVVERAAEVLSLTSYAMALDMLGVEPGEKVEEWGSRNLVGQDLESWQQQMIAVATMAPATAKPMLHIILSLVNGEEWAEGQADEAMDILLQILGLARCMIVWSRHGNTANPHLHLCVIRVDPVTGSTVGSDWLIDDLHQAVALIDERQNRARTPDALYVARGGAVYDVATNALVRDAQGKYQAGWYKPFDRKRNHLPAALREAKAELIAAAQQASTWAELHLAFAEAKAVYERKPSGARIRRGSSEVKASLVDPRLSRTRLEERLGAFEPDPAKVNLAFEAFRANLDAQRADLRARREREKERVRTRAAETLTRLPAGKKAVFKELIEAEAQAARSAIGDAFKAAIKHCTDQRRVEHKWMAEGQPAYAPVSIPAIFLPGDNSVDAETRGKRDSLPKTLDWSTEYRDEAARHLFTDHRHLITLDEPECIQAIDDALSLAAERWRDVLAKGPPAFLHLVAERSAELGLNVVGEDGHALERKPDIPSPAEETEPKPAREADPVPDPEHEKRVAEAIERLLALTYLPLRRTRPSVDGKSRRTGDLELVLDDPFGFYDDYLKDVPSLAADRRIQEVFEEHREALFMDLSARLLSSPAGAFPTTFEEFRECLPKTDLKLHRAFRLVRDDEDFGAMVQKTHTIRSRLEREAQTFSRQQQRQPPLQHTQKQQDAATLSVPSGPEFDVLDAVWSKTRGKSHE</sequence>
<dbReference type="AlphaFoldDB" id="A0A418Q1M6"/>
<evidence type="ECO:0000259" key="2">
    <source>
        <dbReference type="Pfam" id="PF03432"/>
    </source>
</evidence>
<evidence type="ECO:0000256" key="1">
    <source>
        <dbReference type="SAM" id="MobiDB-lite"/>
    </source>
</evidence>
<accession>A0A418Q1M6</accession>
<feature type="domain" description="TraI-like middle" evidence="4">
    <location>
        <begin position="249"/>
        <end position="315"/>
    </location>
</feature>
<dbReference type="InterPro" id="IPR054462">
    <property type="entry name" value="TraI_M"/>
</dbReference>
<dbReference type="Pfam" id="PF18821">
    <property type="entry name" value="LPD7"/>
    <property type="match status" value="1"/>
</dbReference>
<reference evidence="5 6" key="1">
    <citation type="submission" date="2018-09" db="EMBL/GenBank/DDBJ databases">
        <title>Sphingomonas sp. DAC4.</title>
        <authorList>
            <person name="Seo T."/>
        </authorList>
    </citation>
    <scope>NUCLEOTIDE SEQUENCE [LARGE SCALE GENOMIC DNA]</scope>
    <source>
        <strain evidence="5 6">DAC4</strain>
    </source>
</reference>
<feature type="compositionally biased region" description="Basic and acidic residues" evidence="1">
    <location>
        <begin position="534"/>
        <end position="549"/>
    </location>
</feature>
<feature type="domain" description="Large polyvalent protein-associated" evidence="3">
    <location>
        <begin position="448"/>
        <end position="516"/>
    </location>
</feature>
<evidence type="ECO:0000313" key="6">
    <source>
        <dbReference type="Proteomes" id="UP000285023"/>
    </source>
</evidence>
<evidence type="ECO:0000259" key="3">
    <source>
        <dbReference type="Pfam" id="PF18821"/>
    </source>
</evidence>
<feature type="domain" description="MobA/VirD2-like nuclease" evidence="2">
    <location>
        <begin position="73"/>
        <end position="187"/>
    </location>
</feature>
<proteinExistence type="predicted"/>
<dbReference type="Pfam" id="PF03432">
    <property type="entry name" value="Relaxase"/>
    <property type="match status" value="1"/>
</dbReference>
<name>A0A418Q1M6_9SPHN</name>